<evidence type="ECO:0000256" key="1">
    <source>
        <dbReference type="ARBA" id="ARBA00010098"/>
    </source>
</evidence>
<sequence length="927" mass="103256">MDARRSSSATAAAASAVSELEDIFEALSNDQAGPFDLEKVLSSGKVKGAVQRGSKEVLRTLITQFPWLSPSATIGARNRQLLKDLLVAGASVGIQHATDVIAALINEAILLVDPTVEGSAKRTAKIRVVLGKATFPDLAAVRARCRQMLKEYDVNELLSDDDQNIMLQLLRYHPRKITNHLGEPPRGEPLELQEVVDAVNVVFVGYNEDHDCRSFFVQWKSDMSAEDFSYVQCVQQFPLPTTEALDLITDCLVEVAGSSVPRVEINMGQLVAKKMPFRMKPLDTLRMYTRFCFKVCKKAKRPHLIHKNILTALFERLCEMDLETQTDSDGDIAFTEAADNPRSEEDMDLMAQRLDALMTECFRFFRDTLSVSGGDAAAGELPSGEDNRLVSYVLGHFEDVVLRTHKTKYVQYLAYYVSSLHIKYAEAFICILLKRLYGETTEDGEEEIPSQEASSPTETRSVSLRNEDKRPHLEGANGSMRDDFRRRLCGEYLGNFCCRATFLPDSYSQQTVKFMLEFVQQQEEPLNFGTCVLIVVVVQSICYMLCWKLQAWTSEGGSEFLDGIFDKESHKSLVYTLSVQPKLLDFVAPPLLQQLARTVATVPSAQPLGVLIMEALAHQYASMNRGQPVDGVPPSPDPEASEFNFQNLNWKEFERKVMAQRRSSMPVAPGSINLAQRLQPVYPFEPYNLRHSQGFITEIYRDWSDVPEVEDESVRTAVLEMLPAGALGLPKEKAAEELLTFMWKDPVSSDADDDAASGASDASEISLAGEIEHGGYSSSATDEEITYNPHARVAMPRLRKAGFANTLHPPASADHGSGREGHDRPAGFVVTPSPAFHPRHVPDVPRSRRESSLEEPSPKRQRLTSVDEDELYDSSIPLLPPATLVAGDSSTNHWDEPDYDDDEFEMEDTLANRVLLSVMGSRAFRSS</sequence>
<dbReference type="PANTHER" id="PTHR12790:SF0">
    <property type="entry name" value="RNA POLYMERASE I-SPECIFIC TRANSCRIPTION INITIATION FACTOR RRN3-RELATED"/>
    <property type="match status" value="1"/>
</dbReference>
<evidence type="ECO:0000313" key="4">
    <source>
        <dbReference type="Proteomes" id="UP000574390"/>
    </source>
</evidence>
<evidence type="ECO:0000313" key="3">
    <source>
        <dbReference type="EMBL" id="KAF4704071.1"/>
    </source>
</evidence>
<feature type="region of interest" description="Disordered" evidence="2">
    <location>
        <begin position="805"/>
        <end position="901"/>
    </location>
</feature>
<comment type="caution">
    <text evidence="3">The sequence shown here is derived from an EMBL/GenBank/DDBJ whole genome shotgun (WGS) entry which is preliminary data.</text>
</comment>
<dbReference type="GO" id="GO:0006361">
    <property type="term" value="P:transcription initiation at RNA polymerase I promoter"/>
    <property type="evidence" value="ECO:0007669"/>
    <property type="project" value="InterPro"/>
</dbReference>
<organism evidence="3 4">
    <name type="scientific">Perkinsus olseni</name>
    <name type="common">Perkinsus atlanticus</name>
    <dbReference type="NCBI Taxonomy" id="32597"/>
    <lineage>
        <taxon>Eukaryota</taxon>
        <taxon>Sar</taxon>
        <taxon>Alveolata</taxon>
        <taxon>Perkinsozoa</taxon>
        <taxon>Perkinsea</taxon>
        <taxon>Perkinsida</taxon>
        <taxon>Perkinsidae</taxon>
        <taxon>Perkinsus</taxon>
    </lineage>
</organism>
<dbReference type="GO" id="GO:0001181">
    <property type="term" value="F:RNA polymerase I general transcription initiation factor activity"/>
    <property type="evidence" value="ECO:0007669"/>
    <property type="project" value="InterPro"/>
</dbReference>
<accession>A0A7J6Q7V5</accession>
<feature type="compositionally biased region" description="Polar residues" evidence="2">
    <location>
        <begin position="451"/>
        <end position="464"/>
    </location>
</feature>
<dbReference type="Pfam" id="PF05327">
    <property type="entry name" value="RRN3"/>
    <property type="match status" value="1"/>
</dbReference>
<dbReference type="EMBL" id="JABANM010031740">
    <property type="protein sequence ID" value="KAF4704071.1"/>
    <property type="molecule type" value="Genomic_DNA"/>
</dbReference>
<comment type="similarity">
    <text evidence="1">Belongs to the RRN3 family.</text>
</comment>
<dbReference type="InterPro" id="IPR007991">
    <property type="entry name" value="RNA_pol_I_trans_ini_fac_RRN3"/>
</dbReference>
<reference evidence="3 4" key="1">
    <citation type="submission" date="2020-04" db="EMBL/GenBank/DDBJ databases">
        <title>Perkinsus olseni comparative genomics.</title>
        <authorList>
            <person name="Bogema D.R."/>
        </authorList>
    </citation>
    <scope>NUCLEOTIDE SEQUENCE [LARGE SCALE GENOMIC DNA]</scope>
    <source>
        <strain evidence="3">ATCC PRA-205</strain>
    </source>
</reference>
<dbReference type="PANTHER" id="PTHR12790">
    <property type="entry name" value="TRANSCRIPTION INITIATION FACTOR IA RRN3"/>
    <property type="match status" value="1"/>
</dbReference>
<feature type="region of interest" description="Disordered" evidence="2">
    <location>
        <begin position="443"/>
        <end position="478"/>
    </location>
</feature>
<name>A0A7J6Q7V5_PEROL</name>
<dbReference type="Gene3D" id="3.10.450.40">
    <property type="match status" value="1"/>
</dbReference>
<dbReference type="AlphaFoldDB" id="A0A7J6Q7V5"/>
<dbReference type="Proteomes" id="UP000574390">
    <property type="component" value="Unassembled WGS sequence"/>
</dbReference>
<gene>
    <name evidence="3" type="primary">RRN3</name>
    <name evidence="3" type="ORF">FOZ62_022481</name>
</gene>
<dbReference type="GO" id="GO:0005634">
    <property type="term" value="C:nucleus"/>
    <property type="evidence" value="ECO:0007669"/>
    <property type="project" value="TreeGrafter"/>
</dbReference>
<dbReference type="GO" id="GO:0001042">
    <property type="term" value="F:RNA polymerase I core binding"/>
    <property type="evidence" value="ECO:0007669"/>
    <property type="project" value="TreeGrafter"/>
</dbReference>
<feature type="compositionally biased region" description="Basic and acidic residues" evidence="2">
    <location>
        <begin position="816"/>
        <end position="825"/>
    </location>
</feature>
<evidence type="ECO:0000256" key="2">
    <source>
        <dbReference type="SAM" id="MobiDB-lite"/>
    </source>
</evidence>
<feature type="compositionally biased region" description="Basic and acidic residues" evidence="2">
    <location>
        <begin position="840"/>
        <end position="858"/>
    </location>
</feature>
<proteinExistence type="inferred from homology"/>
<protein>
    <submittedName>
        <fullName evidence="3">DNA independent RNA polymerase I transcription factor</fullName>
    </submittedName>
</protein>